<proteinExistence type="predicted"/>
<gene>
    <name evidence="2" type="ORF">N7468_001319</name>
</gene>
<name>A0A9W9TWF9_9EURO</name>
<evidence type="ECO:0000313" key="3">
    <source>
        <dbReference type="Proteomes" id="UP001150941"/>
    </source>
</evidence>
<feature type="compositionally biased region" description="Polar residues" evidence="1">
    <location>
        <begin position="1"/>
        <end position="14"/>
    </location>
</feature>
<dbReference type="EMBL" id="JAPQKS010000002">
    <property type="protein sequence ID" value="KAJ5246336.1"/>
    <property type="molecule type" value="Genomic_DNA"/>
</dbReference>
<reference evidence="2" key="1">
    <citation type="submission" date="2022-11" db="EMBL/GenBank/DDBJ databases">
        <authorList>
            <person name="Petersen C."/>
        </authorList>
    </citation>
    <scope>NUCLEOTIDE SEQUENCE</scope>
    <source>
        <strain evidence="2">IBT 19713</strain>
    </source>
</reference>
<comment type="caution">
    <text evidence="2">The sequence shown here is derived from an EMBL/GenBank/DDBJ whole genome shotgun (WGS) entry which is preliminary data.</text>
</comment>
<feature type="region of interest" description="Disordered" evidence="1">
    <location>
        <begin position="1"/>
        <end position="23"/>
    </location>
</feature>
<evidence type="ECO:0000256" key="1">
    <source>
        <dbReference type="SAM" id="MobiDB-lite"/>
    </source>
</evidence>
<dbReference type="RefSeq" id="XP_058333757.1">
    <property type="nucleotide sequence ID" value="XM_058470616.1"/>
</dbReference>
<dbReference type="Proteomes" id="UP001150941">
    <property type="component" value="Unassembled WGS sequence"/>
</dbReference>
<reference evidence="2" key="2">
    <citation type="journal article" date="2023" name="IMA Fungus">
        <title>Comparative genomic study of the Penicillium genus elucidates a diverse pangenome and 15 lateral gene transfer events.</title>
        <authorList>
            <person name="Petersen C."/>
            <person name="Sorensen T."/>
            <person name="Nielsen M.R."/>
            <person name="Sondergaard T.E."/>
            <person name="Sorensen J.L."/>
            <person name="Fitzpatrick D.A."/>
            <person name="Frisvad J.C."/>
            <person name="Nielsen K.L."/>
        </authorList>
    </citation>
    <scope>NUCLEOTIDE SEQUENCE</scope>
    <source>
        <strain evidence="2">IBT 19713</strain>
    </source>
</reference>
<evidence type="ECO:0000313" key="2">
    <source>
        <dbReference type="EMBL" id="KAJ5246336.1"/>
    </source>
</evidence>
<organism evidence="2 3">
    <name type="scientific">Penicillium chermesinum</name>
    <dbReference type="NCBI Taxonomy" id="63820"/>
    <lineage>
        <taxon>Eukaryota</taxon>
        <taxon>Fungi</taxon>
        <taxon>Dikarya</taxon>
        <taxon>Ascomycota</taxon>
        <taxon>Pezizomycotina</taxon>
        <taxon>Eurotiomycetes</taxon>
        <taxon>Eurotiomycetidae</taxon>
        <taxon>Eurotiales</taxon>
        <taxon>Aspergillaceae</taxon>
        <taxon>Penicillium</taxon>
    </lineage>
</organism>
<protein>
    <submittedName>
        <fullName evidence="2">Uncharacterized protein</fullName>
    </submittedName>
</protein>
<sequence length="89" mass="9595">MFASWSASHPQSRGGSCGRAPTSASKAMRIQIYQGQMIDGTGDPRRIEDAWQSMNSPEKIDTSTRFCDLKDAGAEGATCVYGQFAWTAG</sequence>
<dbReference type="GeneID" id="83197919"/>
<dbReference type="AlphaFoldDB" id="A0A9W9TWF9"/>
<accession>A0A9W9TWF9</accession>
<keyword evidence="3" id="KW-1185">Reference proteome</keyword>